<dbReference type="InterPro" id="IPR040255">
    <property type="entry name" value="Non-specific_endonuclease"/>
</dbReference>
<feature type="compositionally biased region" description="Polar residues" evidence="3">
    <location>
        <begin position="753"/>
        <end position="763"/>
    </location>
</feature>
<dbReference type="Proteomes" id="UP000027647">
    <property type="component" value="Unassembled WGS sequence"/>
</dbReference>
<evidence type="ECO:0000313" key="7">
    <source>
        <dbReference type="Proteomes" id="UP000027647"/>
    </source>
</evidence>
<dbReference type="InterPro" id="IPR044929">
    <property type="entry name" value="DNA/RNA_non-sp_Endonuclease_sf"/>
</dbReference>
<dbReference type="eggNOG" id="COG1864">
    <property type="taxonomic scope" value="Bacteria"/>
</dbReference>
<dbReference type="Gene3D" id="3.40.570.10">
    <property type="entry name" value="Extracellular Endonuclease, subunit A"/>
    <property type="match status" value="1"/>
</dbReference>
<protein>
    <recommendedName>
        <fullName evidence="8">Serine protease</fullName>
    </recommendedName>
</protein>
<feature type="domain" description="ENPP1-3/EXOG-like endonuclease/phosphodiesterase" evidence="4">
    <location>
        <begin position="511"/>
        <end position="726"/>
    </location>
</feature>
<dbReference type="EMBL" id="JMIW01000001">
    <property type="protein sequence ID" value="KEO92001.1"/>
    <property type="molecule type" value="Genomic_DNA"/>
</dbReference>
<dbReference type="SMART" id="SM00477">
    <property type="entry name" value="NUC"/>
    <property type="match status" value="1"/>
</dbReference>
<evidence type="ECO:0008006" key="8">
    <source>
        <dbReference type="Google" id="ProtNLM"/>
    </source>
</evidence>
<dbReference type="STRING" id="1044.EH31_04840"/>
<dbReference type="AlphaFoldDB" id="A0A074MB09"/>
<dbReference type="GO" id="GO:0003676">
    <property type="term" value="F:nucleic acid binding"/>
    <property type="evidence" value="ECO:0007669"/>
    <property type="project" value="InterPro"/>
</dbReference>
<keyword evidence="2" id="KW-0479">Metal-binding</keyword>
<dbReference type="InterPro" id="IPR043504">
    <property type="entry name" value="Peptidase_S1_PA_chymotrypsin"/>
</dbReference>
<proteinExistence type="predicted"/>
<dbReference type="Gene3D" id="2.40.10.10">
    <property type="entry name" value="Trypsin-like serine proteases"/>
    <property type="match status" value="2"/>
</dbReference>
<dbReference type="SUPFAM" id="SSF50494">
    <property type="entry name" value="Trypsin-like serine proteases"/>
    <property type="match status" value="1"/>
</dbReference>
<feature type="domain" description="DNA/RNA non-specific endonuclease/pyrophosphatase/phosphodiesterase" evidence="5">
    <location>
        <begin position="510"/>
        <end position="726"/>
    </location>
</feature>
<organism evidence="6 7">
    <name type="scientific">Erythrobacter longus</name>
    <dbReference type="NCBI Taxonomy" id="1044"/>
    <lineage>
        <taxon>Bacteria</taxon>
        <taxon>Pseudomonadati</taxon>
        <taxon>Pseudomonadota</taxon>
        <taxon>Alphaproteobacteria</taxon>
        <taxon>Sphingomonadales</taxon>
        <taxon>Erythrobacteraceae</taxon>
        <taxon>Erythrobacter/Porphyrobacter group</taxon>
        <taxon>Erythrobacter</taxon>
    </lineage>
</organism>
<dbReference type="SMART" id="SM00892">
    <property type="entry name" value="Endonuclease_NS"/>
    <property type="match status" value="1"/>
</dbReference>
<dbReference type="InterPro" id="IPR044925">
    <property type="entry name" value="His-Me_finger_sf"/>
</dbReference>
<dbReference type="SUPFAM" id="SSF54060">
    <property type="entry name" value="His-Me finger endonucleases"/>
    <property type="match status" value="1"/>
</dbReference>
<reference evidence="6 7" key="1">
    <citation type="submission" date="2014-04" db="EMBL/GenBank/DDBJ databases">
        <title>A comprehensive comparison of genomes of Erythrobacter spp. strains.</title>
        <authorList>
            <person name="Zheng Q."/>
        </authorList>
    </citation>
    <scope>NUCLEOTIDE SEQUENCE [LARGE SCALE GENOMIC DNA]</scope>
    <source>
        <strain evidence="6 7">DSM 6997</strain>
    </source>
</reference>
<evidence type="ECO:0000259" key="5">
    <source>
        <dbReference type="SMART" id="SM00892"/>
    </source>
</evidence>
<evidence type="ECO:0000259" key="4">
    <source>
        <dbReference type="SMART" id="SM00477"/>
    </source>
</evidence>
<dbReference type="GO" id="GO:0016787">
    <property type="term" value="F:hydrolase activity"/>
    <property type="evidence" value="ECO:0007669"/>
    <property type="project" value="InterPro"/>
</dbReference>
<sequence>MASFGEDKMAIKTPAFYEAANKAAARIAESGTDIERLTREVRMGSPDQIASEHQKQQRRRMLENLYSEEREAQQAFERIIGGNELQDANYLPRGALVARAVVRVEIINGRGRRLGFGSGFFVGDGVLMTNNHVLKNEELARASEIQMFYERDLLGQDRTPLRFRLNPQKLFYTNERLDFTIVAVEEESIGGPEGTKTTLAEVGWLPLIAELGKVMEGEWLTIIQHPNGERKQVCARDNQFLARSDDVLWYSTDTLGGSSGSPVFTNDWLVVALHHSGVPRIEDGAWKTVDGQDYNPSIHDDVDIDWIANEGIRISKIIERLRTDLEIATHPMIAPMLNVGVRDITSRLPVMFRGGKLPESLVQIARTVKVADYMKPADGEAIDTRSGKALPVAVPALAATVSGDQTINLTLSIKDGVVSVDSADMQGLGDLEFKGQNGRAYEKSAKLRAPVDPERDWVGADGFDPRFLGRGAKTVNLPELIPEFAAKVAPLRDAYGETFSDAQKEAGVLNYVNYSVVMNAQRKFAFYSAANVDWGMRPYLSGRDDRWMYDDRIARDAQVDNSYYKHNKFDRGHLTRREDLEFGADPIAATISANNTCTWTNCVPQHSRFNQNKQLWQGLERYILENSSLESQFKLQAFTGPVFGLADPEYRGLAYPLEFWKVLAAINPDGDLFATAYLLSQEEVVDDHGLEGAERDRLGAYRTFQVPVAEVEGLTGLRFTSGVGRGKKPLSDADPLARTREPHRVCAPRRGSGQESFSRQSQDGEILDFSDIILG</sequence>
<accession>A0A074MB09</accession>
<feature type="region of interest" description="Disordered" evidence="3">
    <location>
        <begin position="725"/>
        <end position="775"/>
    </location>
</feature>
<evidence type="ECO:0000256" key="1">
    <source>
        <dbReference type="PIRSR" id="PIRSR640255-1"/>
    </source>
</evidence>
<dbReference type="Pfam" id="PF01223">
    <property type="entry name" value="Endonuclease_NS"/>
    <property type="match status" value="1"/>
</dbReference>
<dbReference type="InterPro" id="IPR009003">
    <property type="entry name" value="Peptidase_S1_PA"/>
</dbReference>
<name>A0A074MB09_ERYLO</name>
<dbReference type="GO" id="GO:0004519">
    <property type="term" value="F:endonuclease activity"/>
    <property type="evidence" value="ECO:0007669"/>
    <property type="project" value="TreeGrafter"/>
</dbReference>
<evidence type="ECO:0000256" key="2">
    <source>
        <dbReference type="PIRSR" id="PIRSR640255-2"/>
    </source>
</evidence>
<comment type="caution">
    <text evidence="6">The sequence shown here is derived from an EMBL/GenBank/DDBJ whole genome shotgun (WGS) entry which is preliminary data.</text>
</comment>
<gene>
    <name evidence="6" type="ORF">EH31_04840</name>
</gene>
<feature type="binding site" evidence="2">
    <location>
        <position position="610"/>
    </location>
    <ligand>
        <name>Mg(2+)</name>
        <dbReference type="ChEBI" id="CHEBI:18420"/>
        <note>catalytic</note>
    </ligand>
</feature>
<keyword evidence="7" id="KW-1185">Reference proteome</keyword>
<dbReference type="PANTHER" id="PTHR13966:SF5">
    <property type="entry name" value="ENDONUCLEASE G, MITOCHONDRIAL"/>
    <property type="match status" value="1"/>
</dbReference>
<dbReference type="InterPro" id="IPR020821">
    <property type="entry name" value="ENPP1-3/EXOG-like_nuc-like"/>
</dbReference>
<feature type="active site" description="Proton acceptor" evidence="1">
    <location>
        <position position="573"/>
    </location>
</feature>
<feature type="compositionally biased region" description="Basic and acidic residues" evidence="3">
    <location>
        <begin position="729"/>
        <end position="744"/>
    </location>
</feature>
<evidence type="ECO:0000313" key="6">
    <source>
        <dbReference type="EMBL" id="KEO92001.1"/>
    </source>
</evidence>
<dbReference type="Pfam" id="PF13365">
    <property type="entry name" value="Trypsin_2"/>
    <property type="match status" value="1"/>
</dbReference>
<dbReference type="InterPro" id="IPR001604">
    <property type="entry name" value="Endo_G_ENPP1-like_dom"/>
</dbReference>
<evidence type="ECO:0000256" key="3">
    <source>
        <dbReference type="SAM" id="MobiDB-lite"/>
    </source>
</evidence>
<dbReference type="GO" id="GO:0046872">
    <property type="term" value="F:metal ion binding"/>
    <property type="evidence" value="ECO:0007669"/>
    <property type="project" value="UniProtKB-KW"/>
</dbReference>
<dbReference type="eggNOG" id="COG3591">
    <property type="taxonomic scope" value="Bacteria"/>
</dbReference>
<dbReference type="PANTHER" id="PTHR13966">
    <property type="entry name" value="ENDONUCLEASE RELATED"/>
    <property type="match status" value="1"/>
</dbReference>